<feature type="transmembrane region" description="Helical" evidence="1">
    <location>
        <begin position="7"/>
        <end position="30"/>
    </location>
</feature>
<evidence type="ECO:0000256" key="1">
    <source>
        <dbReference type="SAM" id="Phobius"/>
    </source>
</evidence>
<name>A0A3S0HCP9_9BACI</name>
<proteinExistence type="predicted"/>
<protein>
    <submittedName>
        <fullName evidence="2">Uncharacterized protein</fullName>
    </submittedName>
</protein>
<dbReference type="Proteomes" id="UP000276349">
    <property type="component" value="Unassembled WGS sequence"/>
</dbReference>
<dbReference type="OrthoDB" id="2736223at2"/>
<comment type="caution">
    <text evidence="2">The sequence shown here is derived from an EMBL/GenBank/DDBJ whole genome shotgun (WGS) entry which is preliminary data.</text>
</comment>
<feature type="transmembrane region" description="Helical" evidence="1">
    <location>
        <begin position="42"/>
        <end position="63"/>
    </location>
</feature>
<sequence length="158" mass="17822">MIKGILIGASFGAVLSVCFSFIFMFIGQGIAGGYVSFWGESWLYFAALFPCVITFIYLSTYFFRIDTPSNKKMWILSFFVTLFLIWYISTLGALTGEYIVRGLIQKRETIGVNELGTLGWGSVYALILTPILTPINRLLLELFYNILTKFKATKSSLN</sequence>
<gene>
    <name evidence="2" type="ORF">EKG35_19610</name>
</gene>
<organism evidence="2 3">
    <name type="scientific">Lysinibacillus telephonicus</name>
    <dbReference type="NCBI Taxonomy" id="1714840"/>
    <lineage>
        <taxon>Bacteria</taxon>
        <taxon>Bacillati</taxon>
        <taxon>Bacillota</taxon>
        <taxon>Bacilli</taxon>
        <taxon>Bacillales</taxon>
        <taxon>Bacillaceae</taxon>
        <taxon>Lysinibacillus</taxon>
    </lineage>
</organism>
<keyword evidence="1" id="KW-1133">Transmembrane helix</keyword>
<evidence type="ECO:0000313" key="3">
    <source>
        <dbReference type="Proteomes" id="UP000276349"/>
    </source>
</evidence>
<evidence type="ECO:0000313" key="2">
    <source>
        <dbReference type="EMBL" id="RTQ86941.1"/>
    </source>
</evidence>
<dbReference type="AlphaFoldDB" id="A0A3S0HCP9"/>
<feature type="transmembrane region" description="Helical" evidence="1">
    <location>
        <begin position="75"/>
        <end position="100"/>
    </location>
</feature>
<keyword evidence="1" id="KW-0812">Transmembrane</keyword>
<dbReference type="RefSeq" id="WP_126296243.1">
    <property type="nucleotide sequence ID" value="NZ_CP185866.1"/>
</dbReference>
<keyword evidence="3" id="KW-1185">Reference proteome</keyword>
<accession>A0A3S0HCP9</accession>
<feature type="transmembrane region" description="Helical" evidence="1">
    <location>
        <begin position="120"/>
        <end position="140"/>
    </location>
</feature>
<dbReference type="EMBL" id="RXNR01000106">
    <property type="protein sequence ID" value="RTQ86941.1"/>
    <property type="molecule type" value="Genomic_DNA"/>
</dbReference>
<reference evidence="2 3" key="1">
    <citation type="submission" date="2018-12" db="EMBL/GenBank/DDBJ databases">
        <authorList>
            <person name="Yu L."/>
        </authorList>
    </citation>
    <scope>NUCLEOTIDE SEQUENCE [LARGE SCALE GENOMIC DNA]</scope>
    <source>
        <strain evidence="2 3">S5H2222</strain>
    </source>
</reference>
<keyword evidence="1" id="KW-0472">Membrane</keyword>